<comment type="caution">
    <text evidence="3">The sequence shown here is derived from an EMBL/GenBank/DDBJ whole genome shotgun (WGS) entry which is preliminary data.</text>
</comment>
<reference evidence="3" key="1">
    <citation type="submission" date="2022-08" db="EMBL/GenBank/DDBJ databases">
        <authorList>
            <person name="Gutierrez-Valencia J."/>
        </authorList>
    </citation>
    <scope>NUCLEOTIDE SEQUENCE</scope>
</reference>
<dbReference type="GO" id="GO:0000976">
    <property type="term" value="F:transcription cis-regulatory region binding"/>
    <property type="evidence" value="ECO:0007669"/>
    <property type="project" value="TreeGrafter"/>
</dbReference>
<dbReference type="Proteomes" id="UP001154282">
    <property type="component" value="Unassembled WGS sequence"/>
</dbReference>
<feature type="region of interest" description="Disordered" evidence="1">
    <location>
        <begin position="87"/>
        <end position="117"/>
    </location>
</feature>
<evidence type="ECO:0008006" key="5">
    <source>
        <dbReference type="Google" id="ProtNLM"/>
    </source>
</evidence>
<protein>
    <recommendedName>
        <fullName evidence="5">C2H2-type domain-containing protein</fullName>
    </recommendedName>
</protein>
<evidence type="ECO:0000313" key="4">
    <source>
        <dbReference type="Proteomes" id="UP001154282"/>
    </source>
</evidence>
<evidence type="ECO:0000313" key="3">
    <source>
        <dbReference type="EMBL" id="CAI0627553.1"/>
    </source>
</evidence>
<organism evidence="3 4">
    <name type="scientific">Linum tenue</name>
    <dbReference type="NCBI Taxonomy" id="586396"/>
    <lineage>
        <taxon>Eukaryota</taxon>
        <taxon>Viridiplantae</taxon>
        <taxon>Streptophyta</taxon>
        <taxon>Embryophyta</taxon>
        <taxon>Tracheophyta</taxon>
        <taxon>Spermatophyta</taxon>
        <taxon>Magnoliopsida</taxon>
        <taxon>eudicotyledons</taxon>
        <taxon>Gunneridae</taxon>
        <taxon>Pentapetalae</taxon>
        <taxon>rosids</taxon>
        <taxon>fabids</taxon>
        <taxon>Malpighiales</taxon>
        <taxon>Linaceae</taxon>
        <taxon>Linum</taxon>
    </lineage>
</organism>
<accession>A0AAV0S7C2</accession>
<dbReference type="InterPro" id="IPR044299">
    <property type="entry name" value="GIS3/ZFP5/ZFP6"/>
</dbReference>
<dbReference type="AlphaFoldDB" id="A0AAV0S7C2"/>
<proteinExistence type="predicted"/>
<keyword evidence="4" id="KW-1185">Reference proteome</keyword>
<gene>
    <name evidence="2" type="ORF">LITE_LOCUS2334</name>
    <name evidence="3" type="ORF">LITE_LOCUS51316</name>
</gene>
<dbReference type="GO" id="GO:0003700">
    <property type="term" value="F:DNA-binding transcription factor activity"/>
    <property type="evidence" value="ECO:0007669"/>
    <property type="project" value="TreeGrafter"/>
</dbReference>
<dbReference type="EMBL" id="CAMGYJ010000011">
    <property type="protein sequence ID" value="CAI0627553.1"/>
    <property type="molecule type" value="Genomic_DNA"/>
</dbReference>
<name>A0AAV0S7C2_9ROSI</name>
<dbReference type="GO" id="GO:0009736">
    <property type="term" value="P:cytokinin-activated signaling pathway"/>
    <property type="evidence" value="ECO:0007669"/>
    <property type="project" value="TreeGrafter"/>
</dbReference>
<dbReference type="GO" id="GO:0005634">
    <property type="term" value="C:nucleus"/>
    <property type="evidence" value="ECO:0007669"/>
    <property type="project" value="TreeGrafter"/>
</dbReference>
<dbReference type="GO" id="GO:0010090">
    <property type="term" value="P:trichome morphogenesis"/>
    <property type="evidence" value="ECO:0007669"/>
    <property type="project" value="InterPro"/>
</dbReference>
<evidence type="ECO:0000313" key="2">
    <source>
        <dbReference type="EMBL" id="CAI0379620.1"/>
    </source>
</evidence>
<dbReference type="EMBL" id="CAMGYJ010000002">
    <property type="protein sequence ID" value="CAI0379620.1"/>
    <property type="molecule type" value="Genomic_DNA"/>
</dbReference>
<dbReference type="PANTHER" id="PTHR46353:SF5">
    <property type="entry name" value="ZINC FINGER PROTEIN 5"/>
    <property type="match status" value="1"/>
</dbReference>
<dbReference type="GO" id="GO:0009740">
    <property type="term" value="P:gibberellic acid mediated signaling pathway"/>
    <property type="evidence" value="ECO:0007669"/>
    <property type="project" value="TreeGrafter"/>
</dbReference>
<sequence>MGGHQNAHKKERMKKKRLQLQARRATVSSFYLHAPPNPTTAAARWFYEPATSSCDIDDEIGGGGRQISFTHRPDYFSGYDVSNNDEHRGGGFTLTHHRPVGGGGRRSGKAAAAAGSRGGTDYLDLELGLRLQ</sequence>
<dbReference type="PANTHER" id="PTHR46353">
    <property type="entry name" value="ZINC FINGER PROTEIN 5"/>
    <property type="match status" value="1"/>
</dbReference>
<evidence type="ECO:0000256" key="1">
    <source>
        <dbReference type="SAM" id="MobiDB-lite"/>
    </source>
</evidence>